<dbReference type="Proteomes" id="UP001198602">
    <property type="component" value="Unassembled WGS sequence"/>
</dbReference>
<feature type="signal peptide" evidence="1">
    <location>
        <begin position="1"/>
        <end position="21"/>
    </location>
</feature>
<protein>
    <submittedName>
        <fullName evidence="2">MipA/OmpV family protein</fullName>
    </submittedName>
</protein>
<feature type="chain" id="PRO_5045168572" evidence="1">
    <location>
        <begin position="22"/>
        <end position="291"/>
    </location>
</feature>
<evidence type="ECO:0000313" key="3">
    <source>
        <dbReference type="Proteomes" id="UP001198602"/>
    </source>
</evidence>
<organism evidence="2 3">
    <name type="scientific">Massilia hydrophila</name>
    <dbReference type="NCBI Taxonomy" id="3044279"/>
    <lineage>
        <taxon>Bacteria</taxon>
        <taxon>Pseudomonadati</taxon>
        <taxon>Pseudomonadota</taxon>
        <taxon>Betaproteobacteria</taxon>
        <taxon>Burkholderiales</taxon>
        <taxon>Oxalobacteraceae</taxon>
        <taxon>Telluria group</taxon>
        <taxon>Massilia</taxon>
    </lineage>
</organism>
<reference evidence="2 3" key="1">
    <citation type="submission" date="2021-07" db="EMBL/GenBank/DDBJ databases">
        <title>Characterization of Violacein-producing bacteria and related species.</title>
        <authorList>
            <person name="Wilson H.S."/>
            <person name="De Leon M.E."/>
        </authorList>
    </citation>
    <scope>NUCLEOTIDE SEQUENCE [LARGE SCALE GENOMIC DNA]</scope>
    <source>
        <strain evidence="2 3">HSC-2F05</strain>
    </source>
</reference>
<name>A0ABS7YBU2_9BURK</name>
<keyword evidence="1" id="KW-0732">Signal</keyword>
<comment type="caution">
    <text evidence="2">The sequence shown here is derived from an EMBL/GenBank/DDBJ whole genome shotgun (WGS) entry which is preliminary data.</text>
</comment>
<accession>A0ABS7YBU2</accession>
<sequence length="291" mass="31653">MTIRLKAAACAACSSLTLALASDAAAQSSPERNLPLWEIGLAGGALSTPSYPGADERESRVLVFPNIVYRGEVVRADRSGIAARLFRSSRAELDIGFAGALPSDSDDVDERAGMPDLGPLLEFGPRLKVLLADLGGKRRLRAEFPLRAVIEARSGLHRRGASFEPRLAYEMAGERGLWTLETNLSAVLGDRRLNRHFYEVAPQYATPTRPAYAADAGLLMMRLGLFGSRRIDEDVRVFGYLRYESYRNAANRGSPLHVKDSGVSGGVGVMWTFKRSSRRASGVETVDPAIQ</sequence>
<dbReference type="Pfam" id="PF06629">
    <property type="entry name" value="MipA"/>
    <property type="match status" value="1"/>
</dbReference>
<keyword evidence="3" id="KW-1185">Reference proteome</keyword>
<proteinExistence type="predicted"/>
<dbReference type="EMBL" id="JAHYBX010000005">
    <property type="protein sequence ID" value="MCA1857153.1"/>
    <property type="molecule type" value="Genomic_DNA"/>
</dbReference>
<gene>
    <name evidence="2" type="ORF">LE190_14625</name>
</gene>
<evidence type="ECO:0000256" key="1">
    <source>
        <dbReference type="SAM" id="SignalP"/>
    </source>
</evidence>
<dbReference type="RefSeq" id="WP_225239390.1">
    <property type="nucleotide sequence ID" value="NZ_JAHYBX010000005.1"/>
</dbReference>
<dbReference type="InterPro" id="IPR010583">
    <property type="entry name" value="MipA"/>
</dbReference>
<evidence type="ECO:0000313" key="2">
    <source>
        <dbReference type="EMBL" id="MCA1857153.1"/>
    </source>
</evidence>